<dbReference type="AlphaFoldDB" id="A0A4C1YPJ5"/>
<accession>A0A4C1YPJ5</accession>
<name>A0A4C1YPJ5_EUMVA</name>
<keyword evidence="2" id="KW-1185">Reference proteome</keyword>
<dbReference type="Proteomes" id="UP000299102">
    <property type="component" value="Unassembled WGS sequence"/>
</dbReference>
<proteinExistence type="predicted"/>
<reference evidence="1 2" key="1">
    <citation type="journal article" date="2019" name="Commun. Biol.">
        <title>The bagworm genome reveals a unique fibroin gene that provides high tensile strength.</title>
        <authorList>
            <person name="Kono N."/>
            <person name="Nakamura H."/>
            <person name="Ohtoshi R."/>
            <person name="Tomita M."/>
            <person name="Numata K."/>
            <person name="Arakawa K."/>
        </authorList>
    </citation>
    <scope>NUCLEOTIDE SEQUENCE [LARGE SCALE GENOMIC DNA]</scope>
</reference>
<evidence type="ECO:0000313" key="2">
    <source>
        <dbReference type="Proteomes" id="UP000299102"/>
    </source>
</evidence>
<evidence type="ECO:0000313" key="1">
    <source>
        <dbReference type="EMBL" id="GBP78186.1"/>
    </source>
</evidence>
<protein>
    <submittedName>
        <fullName evidence="1">Uncharacterized protein</fullName>
    </submittedName>
</protein>
<dbReference type="EMBL" id="BGZK01001360">
    <property type="protein sequence ID" value="GBP78186.1"/>
    <property type="molecule type" value="Genomic_DNA"/>
</dbReference>
<gene>
    <name evidence="1" type="ORF">EVAR_50129_1</name>
</gene>
<sequence length="89" mass="10171">MYKCEATTVSSPDTCEMVEYFEISFIVANVHSYIYELDDGPRPRAKKTDSFWKKAESAEPRPTATVATMRRRHCHLRPPVQASTKAFDA</sequence>
<organism evidence="1 2">
    <name type="scientific">Eumeta variegata</name>
    <name type="common">Bagworm moth</name>
    <name type="synonym">Eumeta japonica</name>
    <dbReference type="NCBI Taxonomy" id="151549"/>
    <lineage>
        <taxon>Eukaryota</taxon>
        <taxon>Metazoa</taxon>
        <taxon>Ecdysozoa</taxon>
        <taxon>Arthropoda</taxon>
        <taxon>Hexapoda</taxon>
        <taxon>Insecta</taxon>
        <taxon>Pterygota</taxon>
        <taxon>Neoptera</taxon>
        <taxon>Endopterygota</taxon>
        <taxon>Lepidoptera</taxon>
        <taxon>Glossata</taxon>
        <taxon>Ditrysia</taxon>
        <taxon>Tineoidea</taxon>
        <taxon>Psychidae</taxon>
        <taxon>Oiketicinae</taxon>
        <taxon>Eumeta</taxon>
    </lineage>
</organism>
<comment type="caution">
    <text evidence="1">The sequence shown here is derived from an EMBL/GenBank/DDBJ whole genome shotgun (WGS) entry which is preliminary data.</text>
</comment>